<dbReference type="InterPro" id="IPR005116">
    <property type="entry name" value="Transp-assoc_OB_typ1"/>
</dbReference>
<keyword evidence="8" id="KW-0762">Sugar transport</keyword>
<dbReference type="AlphaFoldDB" id="A0A0F5LS54"/>
<dbReference type="Proteomes" id="UP000033608">
    <property type="component" value="Unassembled WGS sequence"/>
</dbReference>
<name>A0A0F5LS54_9HYPH</name>
<comment type="similarity">
    <text evidence="2">Belongs to the ABC transporter superfamily.</text>
</comment>
<dbReference type="InterPro" id="IPR012340">
    <property type="entry name" value="NA-bd_OB-fold"/>
</dbReference>
<dbReference type="GO" id="GO:0008643">
    <property type="term" value="P:carbohydrate transport"/>
    <property type="evidence" value="ECO:0007669"/>
    <property type="project" value="InterPro"/>
</dbReference>
<evidence type="ECO:0000256" key="3">
    <source>
        <dbReference type="ARBA" id="ARBA00022448"/>
    </source>
</evidence>
<gene>
    <name evidence="8" type="ORF">SAMN02745223_03501</name>
    <name evidence="7" type="ORF">VW29_07465</name>
</gene>
<dbReference type="RefSeq" id="WP_046134680.1">
    <property type="nucleotide sequence ID" value="NZ_FQVC01000013.1"/>
</dbReference>
<reference evidence="8 10" key="2">
    <citation type="submission" date="2016-11" db="EMBL/GenBank/DDBJ databases">
        <authorList>
            <person name="Jaros S."/>
            <person name="Januszkiewicz K."/>
            <person name="Wedrychowicz H."/>
        </authorList>
    </citation>
    <scope>NUCLEOTIDE SEQUENCE [LARGE SCALE GENOMIC DNA]</scope>
    <source>
        <strain evidence="8 10">DSM 17137</strain>
    </source>
</reference>
<organism evidence="7 9">
    <name type="scientific">Devosia limi DSM 17137</name>
    <dbReference type="NCBI Taxonomy" id="1121477"/>
    <lineage>
        <taxon>Bacteria</taxon>
        <taxon>Pseudomonadati</taxon>
        <taxon>Pseudomonadota</taxon>
        <taxon>Alphaproteobacteria</taxon>
        <taxon>Hyphomicrobiales</taxon>
        <taxon>Devosiaceae</taxon>
        <taxon>Devosia</taxon>
    </lineage>
</organism>
<dbReference type="FunFam" id="3.40.50.300:FF:000042">
    <property type="entry name" value="Maltose/maltodextrin ABC transporter, ATP-binding protein"/>
    <property type="match status" value="1"/>
</dbReference>
<dbReference type="SUPFAM" id="SSF50331">
    <property type="entry name" value="MOP-like"/>
    <property type="match status" value="1"/>
</dbReference>
<evidence type="ECO:0000256" key="1">
    <source>
        <dbReference type="ARBA" id="ARBA00004417"/>
    </source>
</evidence>
<dbReference type="InterPro" id="IPR003593">
    <property type="entry name" value="AAA+_ATPase"/>
</dbReference>
<dbReference type="InterPro" id="IPR008995">
    <property type="entry name" value="Mo/tungstate-bd_C_term_dom"/>
</dbReference>
<protein>
    <submittedName>
        <fullName evidence="8">Multiple sugar transport system ATP-binding protein</fullName>
    </submittedName>
    <submittedName>
        <fullName evidence="7">Sugar ABC transporter ATP-binding protein</fullName>
    </submittedName>
</protein>
<dbReference type="NCBIfam" id="NF008653">
    <property type="entry name" value="PRK11650.1"/>
    <property type="match status" value="1"/>
</dbReference>
<dbReference type="Gene3D" id="2.40.50.100">
    <property type="match status" value="1"/>
</dbReference>
<dbReference type="EMBL" id="LAJF01000060">
    <property type="protein sequence ID" value="KKB85163.1"/>
    <property type="molecule type" value="Genomic_DNA"/>
</dbReference>
<dbReference type="Gene3D" id="2.40.50.140">
    <property type="entry name" value="Nucleic acid-binding proteins"/>
    <property type="match status" value="1"/>
</dbReference>
<evidence type="ECO:0000313" key="9">
    <source>
        <dbReference type="Proteomes" id="UP000033608"/>
    </source>
</evidence>
<dbReference type="InterPro" id="IPR040582">
    <property type="entry name" value="OB_MalK-like"/>
</dbReference>
<evidence type="ECO:0000313" key="8">
    <source>
        <dbReference type="EMBL" id="SHF76891.1"/>
    </source>
</evidence>
<dbReference type="GO" id="GO:0005524">
    <property type="term" value="F:ATP binding"/>
    <property type="evidence" value="ECO:0007669"/>
    <property type="project" value="UniProtKB-KW"/>
</dbReference>
<dbReference type="GO" id="GO:0016887">
    <property type="term" value="F:ATP hydrolysis activity"/>
    <property type="evidence" value="ECO:0007669"/>
    <property type="project" value="InterPro"/>
</dbReference>
<evidence type="ECO:0000256" key="2">
    <source>
        <dbReference type="ARBA" id="ARBA00005417"/>
    </source>
</evidence>
<dbReference type="PROSITE" id="PS00211">
    <property type="entry name" value="ABC_TRANSPORTER_1"/>
    <property type="match status" value="1"/>
</dbReference>
<dbReference type="Proteomes" id="UP000184533">
    <property type="component" value="Unassembled WGS sequence"/>
</dbReference>
<dbReference type="PATRIC" id="fig|1121477.3.peg.2581"/>
<keyword evidence="3" id="KW-0813">Transport</keyword>
<comment type="subcellular location">
    <subcellularLocation>
        <location evidence="1">Cell inner membrane</location>
        <topology evidence="1">Peripheral membrane protein</topology>
    </subcellularLocation>
</comment>
<accession>A0A0F5LS54</accession>
<dbReference type="Gene3D" id="3.40.50.300">
    <property type="entry name" value="P-loop containing nucleotide triphosphate hydrolases"/>
    <property type="match status" value="1"/>
</dbReference>
<keyword evidence="4" id="KW-0547">Nucleotide-binding</keyword>
<evidence type="ECO:0000313" key="10">
    <source>
        <dbReference type="Proteomes" id="UP000184533"/>
    </source>
</evidence>
<evidence type="ECO:0000259" key="6">
    <source>
        <dbReference type="PROSITE" id="PS50893"/>
    </source>
</evidence>
<dbReference type="Pfam" id="PF03459">
    <property type="entry name" value="TOBE"/>
    <property type="match status" value="1"/>
</dbReference>
<evidence type="ECO:0000313" key="7">
    <source>
        <dbReference type="EMBL" id="KKB85163.1"/>
    </source>
</evidence>
<sequence length="357" mass="38910">MATVEIRNVAKSYGPTDIIRDINVQVPDGAFVVLVGPSGCGKSTLLRMIAGLEDIDKGEISIGGRVINDVEPKHRDIAMVFQNYALYPHMTIAENMGFSLRLAKQSKAEIDQRVGEAARILGLTDYLQRFPKQLSGGQRQRVAMGRAIVRQPQVFLFDEPLSNLDAKLRVQMRGELKDMHARLKTTTIYVTHDQIEAMTMADLIVVMRDGVVEQTGAPLELYDHPANMFVGSFIGSPAMNFLTGTVRHDGGQQTFETASGFRLPVDAAVGALDGLTATLGIRPEHLQLAQTGQGLGGKIVTIEPTGSETFIVVQLGGDRISALLRQRLMASIGDEIWLMPQAGTTHLFDSATTRRLG</sequence>
<reference evidence="7 9" key="1">
    <citation type="submission" date="2015-03" db="EMBL/GenBank/DDBJ databases">
        <authorList>
            <person name="Hassan Y.I."/>
            <person name="Lepp D."/>
            <person name="Zhou T."/>
        </authorList>
    </citation>
    <scope>NUCLEOTIDE SEQUENCE [LARGE SCALE GENOMIC DNA]</scope>
    <source>
        <strain evidence="7 9">DSM 17137</strain>
    </source>
</reference>
<feature type="domain" description="ABC transporter" evidence="6">
    <location>
        <begin position="4"/>
        <end position="234"/>
    </location>
</feature>
<dbReference type="Pfam" id="PF17912">
    <property type="entry name" value="OB_MalK"/>
    <property type="match status" value="1"/>
</dbReference>
<dbReference type="InterPro" id="IPR017871">
    <property type="entry name" value="ABC_transporter-like_CS"/>
</dbReference>
<dbReference type="PANTHER" id="PTHR43875">
    <property type="entry name" value="MALTODEXTRIN IMPORT ATP-BINDING PROTEIN MSMX"/>
    <property type="match status" value="1"/>
</dbReference>
<dbReference type="SMART" id="SM00382">
    <property type="entry name" value="AAA"/>
    <property type="match status" value="1"/>
</dbReference>
<dbReference type="InterPro" id="IPR003439">
    <property type="entry name" value="ABC_transporter-like_ATP-bd"/>
</dbReference>
<dbReference type="SUPFAM" id="SSF52540">
    <property type="entry name" value="P-loop containing nucleoside triphosphate hydrolases"/>
    <property type="match status" value="1"/>
</dbReference>
<dbReference type="CDD" id="cd03301">
    <property type="entry name" value="ABC_MalK_N"/>
    <property type="match status" value="1"/>
</dbReference>
<evidence type="ECO:0000256" key="4">
    <source>
        <dbReference type="ARBA" id="ARBA00022741"/>
    </source>
</evidence>
<dbReference type="PANTHER" id="PTHR43875:SF10">
    <property type="entry name" value="BLL2173 PROTEIN"/>
    <property type="match status" value="1"/>
</dbReference>
<dbReference type="OrthoDB" id="7817850at2"/>
<dbReference type="InterPro" id="IPR015855">
    <property type="entry name" value="ABC_transpr_MalK-like"/>
</dbReference>
<proteinExistence type="inferred from homology"/>
<dbReference type="STRING" id="1121477.SAMN02745223_03501"/>
<dbReference type="EMBL" id="FQVC01000013">
    <property type="protein sequence ID" value="SHF76891.1"/>
    <property type="molecule type" value="Genomic_DNA"/>
</dbReference>
<keyword evidence="5 7" id="KW-0067">ATP-binding</keyword>
<dbReference type="Pfam" id="PF00005">
    <property type="entry name" value="ABC_tran"/>
    <property type="match status" value="1"/>
</dbReference>
<dbReference type="PROSITE" id="PS50893">
    <property type="entry name" value="ABC_TRANSPORTER_2"/>
    <property type="match status" value="1"/>
</dbReference>
<dbReference type="GO" id="GO:0055052">
    <property type="term" value="C:ATP-binding cassette (ABC) transporter complex, substrate-binding subunit-containing"/>
    <property type="evidence" value="ECO:0007669"/>
    <property type="project" value="TreeGrafter"/>
</dbReference>
<dbReference type="InterPro" id="IPR047641">
    <property type="entry name" value="ABC_transpr_MalK/UgpC-like"/>
</dbReference>
<keyword evidence="9" id="KW-1185">Reference proteome</keyword>
<evidence type="ECO:0000256" key="5">
    <source>
        <dbReference type="ARBA" id="ARBA00022840"/>
    </source>
</evidence>
<dbReference type="InterPro" id="IPR027417">
    <property type="entry name" value="P-loop_NTPase"/>
</dbReference>
<dbReference type="GO" id="GO:0140359">
    <property type="term" value="F:ABC-type transporter activity"/>
    <property type="evidence" value="ECO:0007669"/>
    <property type="project" value="InterPro"/>
</dbReference>